<organism evidence="2 3">
    <name type="scientific">Flavihumibacter solisilvae</name>
    <dbReference type="NCBI Taxonomy" id="1349421"/>
    <lineage>
        <taxon>Bacteria</taxon>
        <taxon>Pseudomonadati</taxon>
        <taxon>Bacteroidota</taxon>
        <taxon>Chitinophagia</taxon>
        <taxon>Chitinophagales</taxon>
        <taxon>Chitinophagaceae</taxon>
        <taxon>Flavihumibacter</taxon>
    </lineage>
</organism>
<dbReference type="STRING" id="1349421.OI18_00545"/>
<comment type="caution">
    <text evidence="2">The sequence shown here is derived from an EMBL/GenBank/DDBJ whole genome shotgun (WGS) entry which is preliminary data.</text>
</comment>
<evidence type="ECO:0000256" key="1">
    <source>
        <dbReference type="SAM" id="MobiDB-lite"/>
    </source>
</evidence>
<proteinExistence type="predicted"/>
<feature type="compositionally biased region" description="Basic residues" evidence="1">
    <location>
        <begin position="17"/>
        <end position="28"/>
    </location>
</feature>
<dbReference type="OrthoDB" id="9980760at2"/>
<evidence type="ECO:0000313" key="2">
    <source>
        <dbReference type="EMBL" id="KIC96288.1"/>
    </source>
</evidence>
<feature type="compositionally biased region" description="Polar residues" evidence="1">
    <location>
        <begin position="29"/>
        <end position="38"/>
    </location>
</feature>
<sequence>MLLLAKYRNPTTNLLSGKRKKQTGKKRNPSPSDAPTLTKVVNINPFAGWTMPQTPGGYIKGREKDCF</sequence>
<accession>A0A0C1LLR5</accession>
<protein>
    <submittedName>
        <fullName evidence="2">Uncharacterized protein</fullName>
    </submittedName>
</protein>
<dbReference type="AlphaFoldDB" id="A0A0C1LLR5"/>
<reference evidence="2 3" key="1">
    <citation type="submission" date="2014-11" db="EMBL/GenBank/DDBJ databases">
        <title>Genome sequence of Flavihumibacter solisilvae 3-3.</title>
        <authorList>
            <person name="Zhou G."/>
            <person name="Li M."/>
            <person name="Wang G."/>
        </authorList>
    </citation>
    <scope>NUCLEOTIDE SEQUENCE [LARGE SCALE GENOMIC DNA]</scope>
    <source>
        <strain evidence="2 3">3-3</strain>
    </source>
</reference>
<dbReference type="RefSeq" id="WP_039136098.1">
    <property type="nucleotide sequence ID" value="NZ_JSVC01000001.1"/>
</dbReference>
<name>A0A0C1LLR5_9BACT</name>
<dbReference type="EMBL" id="JSVC01000001">
    <property type="protein sequence ID" value="KIC96288.1"/>
    <property type="molecule type" value="Genomic_DNA"/>
</dbReference>
<dbReference type="Proteomes" id="UP000031408">
    <property type="component" value="Unassembled WGS sequence"/>
</dbReference>
<keyword evidence="3" id="KW-1185">Reference proteome</keyword>
<evidence type="ECO:0000313" key="3">
    <source>
        <dbReference type="Proteomes" id="UP000031408"/>
    </source>
</evidence>
<gene>
    <name evidence="2" type="ORF">OI18_00545</name>
</gene>
<feature type="region of interest" description="Disordered" evidence="1">
    <location>
        <begin position="1"/>
        <end position="38"/>
    </location>
</feature>